<organism evidence="1 2">
    <name type="scientific">Desulfurispira natronophila</name>
    <dbReference type="NCBI Taxonomy" id="682562"/>
    <lineage>
        <taxon>Bacteria</taxon>
        <taxon>Pseudomonadati</taxon>
        <taxon>Chrysiogenota</taxon>
        <taxon>Chrysiogenia</taxon>
        <taxon>Chrysiogenales</taxon>
        <taxon>Chrysiogenaceae</taxon>
        <taxon>Desulfurispira</taxon>
    </lineage>
</organism>
<sequence>MTTIPPDETNPHEPLRGCPMVAAVFSDEELALICKDAIVMTNSDEEVDYIFVDVGPMSFEIYTDLHDAREAGVAQIFDCQPEGVGKVSKEEFMAYLRQYGSRPRTVIEVD</sequence>
<evidence type="ECO:0000313" key="2">
    <source>
        <dbReference type="Proteomes" id="UP000528322"/>
    </source>
</evidence>
<proteinExistence type="predicted"/>
<evidence type="ECO:0000313" key="1">
    <source>
        <dbReference type="EMBL" id="MBB5021352.1"/>
    </source>
</evidence>
<accession>A0A7W7Y3F7</accession>
<dbReference type="Proteomes" id="UP000528322">
    <property type="component" value="Unassembled WGS sequence"/>
</dbReference>
<protein>
    <submittedName>
        <fullName evidence="1">Succinylglutamate desuccinylase</fullName>
    </submittedName>
</protein>
<comment type="caution">
    <text evidence="1">The sequence shown here is derived from an EMBL/GenBank/DDBJ whole genome shotgun (WGS) entry which is preliminary data.</text>
</comment>
<gene>
    <name evidence="1" type="ORF">HNR37_000661</name>
</gene>
<dbReference type="EMBL" id="JACHID010000003">
    <property type="protein sequence ID" value="MBB5021352.1"/>
    <property type="molecule type" value="Genomic_DNA"/>
</dbReference>
<dbReference type="RefSeq" id="WP_183729889.1">
    <property type="nucleotide sequence ID" value="NZ_JACHID010000003.1"/>
</dbReference>
<dbReference type="AlphaFoldDB" id="A0A7W7Y3F7"/>
<keyword evidence="2" id="KW-1185">Reference proteome</keyword>
<name>A0A7W7Y3F7_9BACT</name>
<reference evidence="1 2" key="1">
    <citation type="submission" date="2020-08" db="EMBL/GenBank/DDBJ databases">
        <title>Genomic Encyclopedia of Type Strains, Phase IV (KMG-IV): sequencing the most valuable type-strain genomes for metagenomic binning, comparative biology and taxonomic classification.</title>
        <authorList>
            <person name="Goeker M."/>
        </authorList>
    </citation>
    <scope>NUCLEOTIDE SEQUENCE [LARGE SCALE GENOMIC DNA]</scope>
    <source>
        <strain evidence="1 2">DSM 22071</strain>
    </source>
</reference>